<evidence type="ECO:0000256" key="1">
    <source>
        <dbReference type="ARBA" id="ARBA00001917"/>
    </source>
</evidence>
<sequence length="363" mass="38978">MFGYVGTGIEDDRASRRNLESFDCWAFRPRVLAGALVPDLTTTIFGHTYAAPFGIAPMGGAALGCFRGDQVLAAGAAAEGLPMLLSGASSTPMEAIPPLGGAPWFQAYMPADRTRAAALVRRVWAAGFKVLVVTVDVPVMSNRSHYERLGFSLPLRPSIRLALDGIRHPRWLLDVLMRTLLSDGVPHYENLGPKRGGPLMGGSPVSRQRAQLGWDDVAAVRALWPGHLVLKGLLHPADAERARQEGIDGIIASNHGGRQLDSAATALEALPGMVAAAPDIPMMMDGGIRRGSDILKAMALGARLIFVGRPFYYAMALARTNGVRHAARLLKDELHRDLAMLGCQKATGLDPDLLVRICQERAQ</sequence>
<evidence type="ECO:0000313" key="7">
    <source>
        <dbReference type="EMBL" id="KCZ58679.1"/>
    </source>
</evidence>
<dbReference type="Gene3D" id="3.20.20.70">
    <property type="entry name" value="Aldolase class I"/>
    <property type="match status" value="1"/>
</dbReference>
<feature type="active site" description="Proton acceptor" evidence="4">
    <location>
        <position position="255"/>
    </location>
</feature>
<feature type="binding site" evidence="5">
    <location>
        <begin position="285"/>
        <end position="289"/>
    </location>
    <ligand>
        <name>FMN</name>
        <dbReference type="ChEBI" id="CHEBI:58210"/>
    </ligand>
</feature>
<dbReference type="AlphaFoldDB" id="A0A062UC60"/>
<feature type="binding site" evidence="5">
    <location>
        <position position="253"/>
    </location>
    <ligand>
        <name>FMN</name>
        <dbReference type="ChEBI" id="CHEBI:58210"/>
    </ligand>
</feature>
<evidence type="ECO:0000256" key="2">
    <source>
        <dbReference type="ARBA" id="ARBA00023002"/>
    </source>
</evidence>
<dbReference type="InterPro" id="IPR000262">
    <property type="entry name" value="FMN-dep_DH"/>
</dbReference>
<dbReference type="PANTHER" id="PTHR10578:SF143">
    <property type="entry name" value="FMN-DEPENDENT ALPHA-HYDROXY ACID DEHYDROGENASE PB1A11.03"/>
    <property type="match status" value="1"/>
</dbReference>
<feature type="binding site" evidence="5">
    <location>
        <position position="106"/>
    </location>
    <ligand>
        <name>FMN</name>
        <dbReference type="ChEBI" id="CHEBI:58210"/>
    </ligand>
</feature>
<evidence type="ECO:0000256" key="4">
    <source>
        <dbReference type="PIRSR" id="PIRSR000138-1"/>
    </source>
</evidence>
<feature type="binding site" evidence="5">
    <location>
        <position position="108"/>
    </location>
    <ligand>
        <name>FMN</name>
        <dbReference type="ChEBI" id="CHEBI:58210"/>
    </ligand>
</feature>
<feature type="binding site" evidence="5">
    <location>
        <position position="231"/>
    </location>
    <ligand>
        <name>FMN</name>
        <dbReference type="ChEBI" id="CHEBI:58210"/>
    </ligand>
</feature>
<gene>
    <name evidence="7" type="ORF">HY30_15855</name>
</gene>
<comment type="similarity">
    <text evidence="3">Belongs to the FMN-dependent alpha-hydroxy acid dehydrogenase family.</text>
</comment>
<dbReference type="PATRIC" id="fig|1280947.3.peg.1763"/>
<keyword evidence="5" id="KW-0288">FMN</keyword>
<dbReference type="Pfam" id="PF01070">
    <property type="entry name" value="FMN_dh"/>
    <property type="match status" value="1"/>
</dbReference>
<feature type="binding site" evidence="5">
    <location>
        <position position="143"/>
    </location>
    <ligand>
        <name>glyoxylate</name>
        <dbReference type="ChEBI" id="CHEBI:36655"/>
    </ligand>
</feature>
<reference evidence="7 8" key="1">
    <citation type="journal article" date="2014" name="Antonie Van Leeuwenhoek">
        <title>Hyphomonas beringensis sp. nov. and Hyphomonas chukchiensis sp. nov., isolated from surface seawater of the Bering Sea and Chukchi Sea.</title>
        <authorList>
            <person name="Li C."/>
            <person name="Lai Q."/>
            <person name="Li G."/>
            <person name="Dong C."/>
            <person name="Wang J."/>
            <person name="Liao Y."/>
            <person name="Shao Z."/>
        </authorList>
    </citation>
    <scope>NUCLEOTIDE SEQUENCE [LARGE SCALE GENOMIC DNA]</scope>
    <source>
        <strain evidence="7 8">BH-BN04-4</strain>
    </source>
</reference>
<feature type="binding site" evidence="5">
    <location>
        <position position="255"/>
    </location>
    <ligand>
        <name>glyoxylate</name>
        <dbReference type="ChEBI" id="CHEBI:36655"/>
    </ligand>
</feature>
<keyword evidence="5" id="KW-0285">Flavoprotein</keyword>
<dbReference type="PIRSF" id="PIRSF000138">
    <property type="entry name" value="Al-hdrx_acd_dh"/>
    <property type="match status" value="1"/>
</dbReference>
<dbReference type="InterPro" id="IPR012133">
    <property type="entry name" value="Alpha-hydoxy_acid_DH_FMN"/>
</dbReference>
<protein>
    <recommendedName>
        <fullName evidence="6">FMN hydroxy acid dehydrogenase domain-containing protein</fullName>
    </recommendedName>
</protein>
<evidence type="ECO:0000256" key="3">
    <source>
        <dbReference type="ARBA" id="ARBA00024042"/>
    </source>
</evidence>
<feature type="binding site" evidence="5">
    <location>
        <begin position="308"/>
        <end position="309"/>
    </location>
    <ligand>
        <name>FMN</name>
        <dbReference type="ChEBI" id="CHEBI:58210"/>
    </ligand>
</feature>
<feature type="binding site" evidence="5">
    <location>
        <position position="4"/>
    </location>
    <ligand>
        <name>glyoxylate</name>
        <dbReference type="ChEBI" id="CHEBI:36655"/>
    </ligand>
</feature>
<dbReference type="InterPro" id="IPR013785">
    <property type="entry name" value="Aldolase_TIM"/>
</dbReference>
<feature type="binding site" evidence="5">
    <location>
        <position position="86"/>
    </location>
    <ligand>
        <name>FMN</name>
        <dbReference type="ChEBI" id="CHEBI:58210"/>
    </ligand>
</feature>
<dbReference type="PANTHER" id="PTHR10578">
    <property type="entry name" value="S -2-HYDROXY-ACID OXIDASE-RELATED"/>
    <property type="match status" value="1"/>
</dbReference>
<name>A0A062UC60_9PROT</name>
<feature type="binding site" evidence="5">
    <location>
        <position position="134"/>
    </location>
    <ligand>
        <name>FMN</name>
        <dbReference type="ChEBI" id="CHEBI:58210"/>
    </ligand>
</feature>
<feature type="binding site" evidence="5">
    <location>
        <position position="258"/>
    </location>
    <ligand>
        <name>FMN</name>
        <dbReference type="ChEBI" id="CHEBI:58210"/>
    </ligand>
</feature>
<dbReference type="CDD" id="cd02809">
    <property type="entry name" value="alpha_hydroxyacid_oxid_FMN"/>
    <property type="match status" value="1"/>
</dbReference>
<feature type="domain" description="FMN hydroxy acid dehydrogenase" evidence="6">
    <location>
        <begin position="1"/>
        <end position="359"/>
    </location>
</feature>
<dbReference type="GO" id="GO:0010181">
    <property type="term" value="F:FMN binding"/>
    <property type="evidence" value="ECO:0007669"/>
    <property type="project" value="InterPro"/>
</dbReference>
<dbReference type="PROSITE" id="PS51349">
    <property type="entry name" value="FMN_HYDROXY_ACID_DH_2"/>
    <property type="match status" value="1"/>
</dbReference>
<organism evidence="7 8">
    <name type="scientific">Hyphomonas chukchiensis</name>
    <dbReference type="NCBI Taxonomy" id="1280947"/>
    <lineage>
        <taxon>Bacteria</taxon>
        <taxon>Pseudomonadati</taxon>
        <taxon>Pseudomonadota</taxon>
        <taxon>Alphaproteobacteria</taxon>
        <taxon>Hyphomonadales</taxon>
        <taxon>Hyphomonadaceae</taxon>
        <taxon>Hyphomonas</taxon>
    </lineage>
</organism>
<feature type="binding site" evidence="5">
    <location>
        <begin position="57"/>
        <end position="59"/>
    </location>
    <ligand>
        <name>FMN</name>
        <dbReference type="ChEBI" id="CHEBI:58210"/>
    </ligand>
</feature>
<keyword evidence="8" id="KW-1185">Reference proteome</keyword>
<keyword evidence="2" id="KW-0560">Oxidoreductase</keyword>
<comment type="caution">
    <text evidence="7">The sequence shown here is derived from an EMBL/GenBank/DDBJ whole genome shotgun (WGS) entry which is preliminary data.</text>
</comment>
<dbReference type="EMBL" id="AWFG01000020">
    <property type="protein sequence ID" value="KCZ58679.1"/>
    <property type="molecule type" value="Genomic_DNA"/>
</dbReference>
<dbReference type="InterPro" id="IPR037396">
    <property type="entry name" value="FMN_HAD"/>
</dbReference>
<dbReference type="eggNOG" id="COG1304">
    <property type="taxonomic scope" value="Bacteria"/>
</dbReference>
<evidence type="ECO:0000256" key="5">
    <source>
        <dbReference type="PIRSR" id="PIRSR000138-2"/>
    </source>
</evidence>
<dbReference type="STRING" id="1280947.HY30_15855"/>
<dbReference type="PROSITE" id="PS00557">
    <property type="entry name" value="FMN_HYDROXY_ACID_DH_1"/>
    <property type="match status" value="1"/>
</dbReference>
<comment type="cofactor">
    <cofactor evidence="1">
        <name>FMN</name>
        <dbReference type="ChEBI" id="CHEBI:58210"/>
    </cofactor>
</comment>
<dbReference type="InterPro" id="IPR008259">
    <property type="entry name" value="FMN_hydac_DH_AS"/>
</dbReference>
<evidence type="ECO:0000259" key="6">
    <source>
        <dbReference type="PROSITE" id="PS51349"/>
    </source>
</evidence>
<dbReference type="GO" id="GO:0016491">
    <property type="term" value="F:oxidoreductase activity"/>
    <property type="evidence" value="ECO:0007669"/>
    <property type="project" value="UniProtKB-KW"/>
</dbReference>
<dbReference type="Proteomes" id="UP000027190">
    <property type="component" value="Unassembled WGS sequence"/>
</dbReference>
<accession>A0A062UC60</accession>
<proteinExistence type="inferred from homology"/>
<dbReference type="SUPFAM" id="SSF51395">
    <property type="entry name" value="FMN-linked oxidoreductases"/>
    <property type="match status" value="1"/>
</dbReference>
<evidence type="ECO:0000313" key="8">
    <source>
        <dbReference type="Proteomes" id="UP000027190"/>
    </source>
</evidence>